<comment type="caution">
    <text evidence="1">The sequence shown here is derived from an EMBL/GenBank/DDBJ whole genome shotgun (WGS) entry which is preliminary data.</text>
</comment>
<evidence type="ECO:0000313" key="1">
    <source>
        <dbReference type="EMBL" id="KAJ9651202.1"/>
    </source>
</evidence>
<reference evidence="1" key="1">
    <citation type="submission" date="2022-10" db="EMBL/GenBank/DDBJ databases">
        <title>Culturing micro-colonial fungi from biological soil crusts in the Mojave desert and describing Neophaeococcomyces mojavensis, and introducing the new genera and species Taxawa tesnikishii.</title>
        <authorList>
            <person name="Kurbessoian T."/>
            <person name="Stajich J.E."/>
        </authorList>
    </citation>
    <scope>NUCLEOTIDE SEQUENCE</scope>
    <source>
        <strain evidence="1">JES_112</strain>
    </source>
</reference>
<dbReference type="EMBL" id="JAPDRQ010000273">
    <property type="protein sequence ID" value="KAJ9651202.1"/>
    <property type="molecule type" value="Genomic_DNA"/>
</dbReference>
<sequence>MISHDGGDGSKLSIENATGKFSLFEELKKRNRAIDAAWIFLPWEGVEAEMECVALKIFQPTQYGVPYGYSPVIARNAAKSNVGDEAMKKFVEATRKGYELAMKEPEAVVEVMRKQLPGKSEELLTTSQNGINEYYSDESQVVCVCCYLIIGQVIRPSSPLQDSKSEGSNLSVLEVVLAKES</sequence>
<keyword evidence="2" id="KW-1185">Reference proteome</keyword>
<evidence type="ECO:0000313" key="2">
    <source>
        <dbReference type="Proteomes" id="UP001172386"/>
    </source>
</evidence>
<accession>A0ACC2ZU50</accession>
<organism evidence="1 2">
    <name type="scientific">Neophaeococcomyces mojaviensis</name>
    <dbReference type="NCBI Taxonomy" id="3383035"/>
    <lineage>
        <taxon>Eukaryota</taxon>
        <taxon>Fungi</taxon>
        <taxon>Dikarya</taxon>
        <taxon>Ascomycota</taxon>
        <taxon>Pezizomycotina</taxon>
        <taxon>Eurotiomycetes</taxon>
        <taxon>Chaetothyriomycetidae</taxon>
        <taxon>Chaetothyriales</taxon>
        <taxon>Chaetothyriales incertae sedis</taxon>
        <taxon>Neophaeococcomyces</taxon>
    </lineage>
</organism>
<name>A0ACC2ZU50_9EURO</name>
<proteinExistence type="predicted"/>
<dbReference type="Proteomes" id="UP001172386">
    <property type="component" value="Unassembled WGS sequence"/>
</dbReference>
<protein>
    <submittedName>
        <fullName evidence="1">Uncharacterized protein</fullName>
    </submittedName>
</protein>
<gene>
    <name evidence="1" type="ORF">H2198_009504</name>
</gene>